<dbReference type="RefSeq" id="XP_052120720.1">
    <property type="nucleotide sequence ID" value="XM_052264760.1"/>
</dbReference>
<evidence type="ECO:0000313" key="2">
    <source>
        <dbReference type="Proteomes" id="UP000504606"/>
    </source>
</evidence>
<reference evidence="3 4" key="1">
    <citation type="submission" date="2025-04" db="UniProtKB">
        <authorList>
            <consortium name="RefSeq"/>
        </authorList>
    </citation>
    <scope>IDENTIFICATION</scope>
    <source>
        <tissue evidence="3 4">Whole organism</tissue>
    </source>
</reference>
<gene>
    <name evidence="3 4 5" type="primary">LOC113216979</name>
</gene>
<proteinExistence type="predicted"/>
<protein>
    <submittedName>
        <fullName evidence="3 4">Uncharacterized protein LOC113216979 isoform X2</fullName>
    </submittedName>
</protein>
<evidence type="ECO:0000313" key="3">
    <source>
        <dbReference type="RefSeq" id="XP_052120719.1"/>
    </source>
</evidence>
<name>A0A9C6U441_FRAOC</name>
<evidence type="ECO:0000313" key="4">
    <source>
        <dbReference type="RefSeq" id="XP_052120720.1"/>
    </source>
</evidence>
<accession>A0A9C6U441</accession>
<dbReference type="GeneID" id="113216979"/>
<dbReference type="Proteomes" id="UP000504606">
    <property type="component" value="Unplaced"/>
</dbReference>
<organism evidence="2 3">
    <name type="scientific">Frankliniella occidentalis</name>
    <name type="common">Western flower thrips</name>
    <name type="synonym">Euthrips occidentalis</name>
    <dbReference type="NCBI Taxonomy" id="133901"/>
    <lineage>
        <taxon>Eukaryota</taxon>
        <taxon>Metazoa</taxon>
        <taxon>Ecdysozoa</taxon>
        <taxon>Arthropoda</taxon>
        <taxon>Hexapoda</taxon>
        <taxon>Insecta</taxon>
        <taxon>Pterygota</taxon>
        <taxon>Neoptera</taxon>
        <taxon>Paraneoptera</taxon>
        <taxon>Thysanoptera</taxon>
        <taxon>Terebrantia</taxon>
        <taxon>Thripoidea</taxon>
        <taxon>Thripidae</taxon>
        <taxon>Frankliniella</taxon>
    </lineage>
</organism>
<evidence type="ECO:0000256" key="1">
    <source>
        <dbReference type="SAM" id="MobiDB-lite"/>
    </source>
</evidence>
<keyword evidence="2" id="KW-1185">Reference proteome</keyword>
<feature type="region of interest" description="Disordered" evidence="1">
    <location>
        <begin position="127"/>
        <end position="151"/>
    </location>
</feature>
<dbReference type="AlphaFoldDB" id="A0A9C6U441"/>
<sequence>MLREVDQRLNGFLGKQADEFAKHHENTQTSLSLLYDSLELIGPEWEKAYAAIEEARQSCAERLPIDEQSLDFLRSARRCEVTVHGEEGTIWCGDLNLQQREDGDAAAVVLGLLSTMQRAKLIRLKSPPLNAGKESELPGQPESKNLDKLESSSATKFPTSIGLGASTEFDSNTVTALSAIRNNAALQQHHAVPEKVTKDEAFWDSLIDEPLRNPEDGNGTKFEIETIGTLDVTVLSRTTGKRMEKDALLLDCNPAVKMLRGLQCGMDPAWACALLGVLSRQLEALELVDAHEEHLHAVTYMPRLRRLRVQSRDFCPREYNGCPLPGPAKLQDLEVRASR</sequence>
<evidence type="ECO:0000313" key="5">
    <source>
        <dbReference type="RefSeq" id="XP_052120721.1"/>
    </source>
</evidence>
<dbReference type="RefSeq" id="XP_052120719.1">
    <property type="nucleotide sequence ID" value="XM_052264759.1"/>
</dbReference>
<dbReference type="RefSeq" id="XP_052120721.1">
    <property type="nucleotide sequence ID" value="XM_052264761.1"/>
</dbReference>